<dbReference type="Pfam" id="PF00646">
    <property type="entry name" value="F-box"/>
    <property type="match status" value="1"/>
</dbReference>
<sequence>MAAISSAEILPNEVIAEILSWLQTLIRLRCVSKTWNSLIINSSFVKLHHKRSILFQMDLRNEAKAYGIMGEKHLYRALKNSYRQRYGVSMKEAERACECFRVAEDESYAAAMKEAAMKEAADRDWQKMPLVFYDP</sequence>
<evidence type="ECO:0000313" key="3">
    <source>
        <dbReference type="Proteomes" id="UP001374535"/>
    </source>
</evidence>
<reference evidence="2 3" key="1">
    <citation type="journal article" date="2023" name="Life. Sci Alliance">
        <title>Evolutionary insights into 3D genome organization and epigenetic landscape of Vigna mungo.</title>
        <authorList>
            <person name="Junaid A."/>
            <person name="Singh B."/>
            <person name="Bhatia S."/>
        </authorList>
    </citation>
    <scope>NUCLEOTIDE SEQUENCE [LARGE SCALE GENOMIC DNA]</scope>
    <source>
        <strain evidence="2">Urdbean</strain>
    </source>
</reference>
<dbReference type="SUPFAM" id="SSF81383">
    <property type="entry name" value="F-box domain"/>
    <property type="match status" value="1"/>
</dbReference>
<dbReference type="CDD" id="cd22157">
    <property type="entry name" value="F-box_AtFBW1-like"/>
    <property type="match status" value="1"/>
</dbReference>
<gene>
    <name evidence="2" type="ORF">V8G54_036435</name>
</gene>
<dbReference type="Gene3D" id="1.20.1280.50">
    <property type="match status" value="1"/>
</dbReference>
<accession>A0AAQ3MH94</accession>
<evidence type="ECO:0000259" key="1">
    <source>
        <dbReference type="SMART" id="SM00256"/>
    </source>
</evidence>
<dbReference type="SMART" id="SM00256">
    <property type="entry name" value="FBOX"/>
    <property type="match status" value="1"/>
</dbReference>
<evidence type="ECO:0000313" key="2">
    <source>
        <dbReference type="EMBL" id="WVY90921.1"/>
    </source>
</evidence>
<dbReference type="InterPro" id="IPR001810">
    <property type="entry name" value="F-box_dom"/>
</dbReference>
<dbReference type="AlphaFoldDB" id="A0AAQ3MH94"/>
<feature type="domain" description="F-box" evidence="1">
    <location>
        <begin position="10"/>
        <end position="48"/>
    </location>
</feature>
<proteinExistence type="predicted"/>
<organism evidence="2 3">
    <name type="scientific">Vigna mungo</name>
    <name type="common">Black gram</name>
    <name type="synonym">Phaseolus mungo</name>
    <dbReference type="NCBI Taxonomy" id="3915"/>
    <lineage>
        <taxon>Eukaryota</taxon>
        <taxon>Viridiplantae</taxon>
        <taxon>Streptophyta</taxon>
        <taxon>Embryophyta</taxon>
        <taxon>Tracheophyta</taxon>
        <taxon>Spermatophyta</taxon>
        <taxon>Magnoliopsida</taxon>
        <taxon>eudicotyledons</taxon>
        <taxon>Gunneridae</taxon>
        <taxon>Pentapetalae</taxon>
        <taxon>rosids</taxon>
        <taxon>fabids</taxon>
        <taxon>Fabales</taxon>
        <taxon>Fabaceae</taxon>
        <taxon>Papilionoideae</taxon>
        <taxon>50 kb inversion clade</taxon>
        <taxon>NPAAA clade</taxon>
        <taxon>indigoferoid/millettioid clade</taxon>
        <taxon>Phaseoleae</taxon>
        <taxon>Vigna</taxon>
    </lineage>
</organism>
<dbReference type="InterPro" id="IPR036047">
    <property type="entry name" value="F-box-like_dom_sf"/>
</dbReference>
<dbReference type="Proteomes" id="UP001374535">
    <property type="component" value="Chromosome 11"/>
</dbReference>
<protein>
    <recommendedName>
        <fullName evidence="1">F-box domain-containing protein</fullName>
    </recommendedName>
</protein>
<keyword evidence="3" id="KW-1185">Reference proteome</keyword>
<dbReference type="EMBL" id="CP144690">
    <property type="protein sequence ID" value="WVY90921.1"/>
    <property type="molecule type" value="Genomic_DNA"/>
</dbReference>
<name>A0AAQ3MH94_VIGMU</name>